<evidence type="ECO:0000313" key="2">
    <source>
        <dbReference type="Proteomes" id="UP000837857"/>
    </source>
</evidence>
<gene>
    <name evidence="1" type="ORF">IPOD504_LOCUS2917</name>
</gene>
<organism evidence="1 2">
    <name type="scientific">Iphiclides podalirius</name>
    <name type="common">scarce swallowtail</name>
    <dbReference type="NCBI Taxonomy" id="110791"/>
    <lineage>
        <taxon>Eukaryota</taxon>
        <taxon>Metazoa</taxon>
        <taxon>Ecdysozoa</taxon>
        <taxon>Arthropoda</taxon>
        <taxon>Hexapoda</taxon>
        <taxon>Insecta</taxon>
        <taxon>Pterygota</taxon>
        <taxon>Neoptera</taxon>
        <taxon>Endopterygota</taxon>
        <taxon>Lepidoptera</taxon>
        <taxon>Glossata</taxon>
        <taxon>Ditrysia</taxon>
        <taxon>Papilionoidea</taxon>
        <taxon>Papilionidae</taxon>
        <taxon>Papilioninae</taxon>
        <taxon>Iphiclides</taxon>
    </lineage>
</organism>
<sequence>MRTCQECKKSELECEWCHNTGCTKFPHLHCPKKILIAHLFNNKMNTSQPACTRIVTKSPIFVPANVRHAIKLEMEIDDIMLFKGKVICEIHIEERFMKVHGFLDKNIVYCDSHVFKTTSGVALGSIRLRWQSIVPFSNSVLIIAYNCHALAENCNQCQVLNKRFNCGWCEVNSKCGLIEECPLGYEPWFDENFKCESLFTAV</sequence>
<proteinExistence type="predicted"/>
<evidence type="ECO:0008006" key="3">
    <source>
        <dbReference type="Google" id="ProtNLM"/>
    </source>
</evidence>
<dbReference type="EMBL" id="OW152825">
    <property type="protein sequence ID" value="CAH2041121.1"/>
    <property type="molecule type" value="Genomic_DNA"/>
</dbReference>
<evidence type="ECO:0000313" key="1">
    <source>
        <dbReference type="EMBL" id="CAH2041121.1"/>
    </source>
</evidence>
<protein>
    <recommendedName>
        <fullName evidence="3">PSI domain-containing protein</fullName>
    </recommendedName>
</protein>
<accession>A0ABN8I1C4</accession>
<dbReference type="Gene3D" id="3.30.1680.10">
    <property type="entry name" value="ligand-binding face of the semaphorins, domain 2"/>
    <property type="match status" value="1"/>
</dbReference>
<dbReference type="SUPFAM" id="SSF103575">
    <property type="entry name" value="Plexin repeat"/>
    <property type="match status" value="1"/>
</dbReference>
<dbReference type="Proteomes" id="UP000837857">
    <property type="component" value="Chromosome 13"/>
</dbReference>
<reference evidence="1" key="1">
    <citation type="submission" date="2022-03" db="EMBL/GenBank/DDBJ databases">
        <authorList>
            <person name="Martin H S."/>
        </authorList>
    </citation>
    <scope>NUCLEOTIDE SEQUENCE</scope>
</reference>
<feature type="non-terminal residue" evidence="1">
    <location>
        <position position="202"/>
    </location>
</feature>
<name>A0ABN8I1C4_9NEOP</name>
<keyword evidence="2" id="KW-1185">Reference proteome</keyword>